<protein>
    <submittedName>
        <fullName evidence="1">Cadherin domain-containing protein</fullName>
    </submittedName>
</protein>
<dbReference type="AlphaFoldDB" id="A0A5K3FP16"/>
<organism evidence="1">
    <name type="scientific">Mesocestoides corti</name>
    <name type="common">Flatworm</name>
    <dbReference type="NCBI Taxonomy" id="53468"/>
    <lineage>
        <taxon>Eukaryota</taxon>
        <taxon>Metazoa</taxon>
        <taxon>Spiralia</taxon>
        <taxon>Lophotrochozoa</taxon>
        <taxon>Platyhelminthes</taxon>
        <taxon>Cestoda</taxon>
        <taxon>Eucestoda</taxon>
        <taxon>Cyclophyllidea</taxon>
        <taxon>Mesocestoididae</taxon>
        <taxon>Mesocestoides</taxon>
    </lineage>
</organism>
<sequence length="150" mass="17349">MTEMIRHDIQRVRWMMESCLSKRPCTSRTTQFYVAGDADPQYNITITYLQPASRSSNILYSFRLSADVLDLNATTCVEHRRIITALRTHGPMHLSDVLLQADVIVDTRNRLRFDKNQIGFSNRLSGRVNLDNNNYQLLVQHLTTFIAENC</sequence>
<accession>A0A5K3FP16</accession>
<dbReference type="WBParaSite" id="MCU_010217-RA">
    <property type="protein sequence ID" value="MCU_010217-RA"/>
    <property type="gene ID" value="MCU_010217"/>
</dbReference>
<proteinExistence type="predicted"/>
<evidence type="ECO:0000313" key="1">
    <source>
        <dbReference type="WBParaSite" id="MCU_010217-RA"/>
    </source>
</evidence>
<reference evidence="1" key="1">
    <citation type="submission" date="2019-11" db="UniProtKB">
        <authorList>
            <consortium name="WormBaseParasite"/>
        </authorList>
    </citation>
    <scope>IDENTIFICATION</scope>
</reference>
<name>A0A5K3FP16_MESCO</name>